<name>A0A089MC52_9BACL</name>
<dbReference type="AlphaFoldDB" id="A0A089MC52"/>
<dbReference type="KEGG" id="pgm:PGRAT_16630"/>
<proteinExistence type="predicted"/>
<gene>
    <name evidence="2" type="ORF">PGRAT_16630</name>
</gene>
<dbReference type="Proteomes" id="UP000029500">
    <property type="component" value="Chromosome"/>
</dbReference>
<evidence type="ECO:0000313" key="3">
    <source>
        <dbReference type="Proteomes" id="UP000029500"/>
    </source>
</evidence>
<evidence type="ECO:0000313" key="2">
    <source>
        <dbReference type="EMBL" id="AIQ69073.1"/>
    </source>
</evidence>
<dbReference type="STRING" id="189425.PGRAT_16630"/>
<protein>
    <submittedName>
        <fullName evidence="2">Uncharacterized protein</fullName>
    </submittedName>
</protein>
<keyword evidence="3" id="KW-1185">Reference proteome</keyword>
<dbReference type="EMBL" id="CP009287">
    <property type="protein sequence ID" value="AIQ69073.1"/>
    <property type="molecule type" value="Genomic_DNA"/>
</dbReference>
<sequence>MLTPYTEKDSPRDKQSILDKRARTTEGEIINVPAAELAAACARAEGEAKGEAEAKKEVARKLLALEVDLAVIAEASGLSEEEIRTLKPLQ</sequence>
<organism evidence="2 3">
    <name type="scientific">Paenibacillus graminis</name>
    <dbReference type="NCBI Taxonomy" id="189425"/>
    <lineage>
        <taxon>Bacteria</taxon>
        <taxon>Bacillati</taxon>
        <taxon>Bacillota</taxon>
        <taxon>Bacilli</taxon>
        <taxon>Bacillales</taxon>
        <taxon>Paenibacillaceae</taxon>
        <taxon>Paenibacillus</taxon>
    </lineage>
</organism>
<accession>A0A089MC52</accession>
<feature type="region of interest" description="Disordered" evidence="1">
    <location>
        <begin position="1"/>
        <end position="22"/>
    </location>
</feature>
<evidence type="ECO:0000256" key="1">
    <source>
        <dbReference type="SAM" id="MobiDB-lite"/>
    </source>
</evidence>
<reference evidence="2 3" key="1">
    <citation type="submission" date="2014-08" db="EMBL/GenBank/DDBJ databases">
        <title>Comparative genomics of the Paenibacillus odorifer group.</title>
        <authorList>
            <person name="den Bakker H.C."/>
            <person name="Tsai Y.-C."/>
            <person name="Martin N."/>
            <person name="Korlach J."/>
            <person name="Wiedmann M."/>
        </authorList>
    </citation>
    <scope>NUCLEOTIDE SEQUENCE [LARGE SCALE GENOMIC DNA]</scope>
    <source>
        <strain evidence="2 3">DSM 15220</strain>
    </source>
</reference>
<dbReference type="HOGENOM" id="CLU_2438010_0_0_9"/>